<dbReference type="PANTHER" id="PTHR30329:SF21">
    <property type="entry name" value="LIPOPROTEIN YIAD-RELATED"/>
    <property type="match status" value="1"/>
</dbReference>
<dbReference type="CDD" id="cd07185">
    <property type="entry name" value="OmpA_C-like"/>
    <property type="match status" value="1"/>
</dbReference>
<evidence type="ECO:0000256" key="1">
    <source>
        <dbReference type="ARBA" id="ARBA00004442"/>
    </source>
</evidence>
<dbReference type="PRINTS" id="PR01023">
    <property type="entry name" value="NAFLGMOTY"/>
</dbReference>
<organism evidence="6 7">
    <name type="scientific">Halochromatium salexigens</name>
    <name type="common">Chromatium salexigens</name>
    <dbReference type="NCBI Taxonomy" id="49447"/>
    <lineage>
        <taxon>Bacteria</taxon>
        <taxon>Pseudomonadati</taxon>
        <taxon>Pseudomonadota</taxon>
        <taxon>Gammaproteobacteria</taxon>
        <taxon>Chromatiales</taxon>
        <taxon>Chromatiaceae</taxon>
        <taxon>Halochromatium</taxon>
    </lineage>
</organism>
<feature type="domain" description="OmpA-like" evidence="5">
    <location>
        <begin position="13"/>
        <end position="126"/>
    </location>
</feature>
<gene>
    <name evidence="6" type="ORF">CCR82_07790</name>
</gene>
<dbReference type="Pfam" id="PF00691">
    <property type="entry name" value="OmpA"/>
    <property type="match status" value="1"/>
</dbReference>
<dbReference type="InterPro" id="IPR050330">
    <property type="entry name" value="Bact_OuterMem_StrucFunc"/>
</dbReference>
<dbReference type="GO" id="GO:0009279">
    <property type="term" value="C:cell outer membrane"/>
    <property type="evidence" value="ECO:0007669"/>
    <property type="project" value="UniProtKB-SubCell"/>
</dbReference>
<dbReference type="Gene3D" id="3.30.1330.60">
    <property type="entry name" value="OmpA-like domain"/>
    <property type="match status" value="1"/>
</dbReference>
<dbReference type="Proteomes" id="UP001296967">
    <property type="component" value="Unassembled WGS sequence"/>
</dbReference>
<dbReference type="InterPro" id="IPR006665">
    <property type="entry name" value="OmpA-like"/>
</dbReference>
<evidence type="ECO:0000313" key="7">
    <source>
        <dbReference type="Proteomes" id="UP001296967"/>
    </source>
</evidence>
<evidence type="ECO:0000256" key="3">
    <source>
        <dbReference type="ARBA" id="ARBA00023237"/>
    </source>
</evidence>
<evidence type="ECO:0000256" key="2">
    <source>
        <dbReference type="ARBA" id="ARBA00023136"/>
    </source>
</evidence>
<accession>A0AAJ0UFC4</accession>
<dbReference type="EMBL" id="NHSF01000051">
    <property type="protein sequence ID" value="MBK5930424.1"/>
    <property type="molecule type" value="Genomic_DNA"/>
</dbReference>
<dbReference type="AlphaFoldDB" id="A0AAJ0UFC4"/>
<keyword evidence="3" id="KW-0998">Cell outer membrane</keyword>
<dbReference type="InterPro" id="IPR006664">
    <property type="entry name" value="OMP_bac"/>
</dbReference>
<keyword evidence="2 4" id="KW-0472">Membrane</keyword>
<name>A0AAJ0UFC4_HALSE</name>
<evidence type="ECO:0000313" key="6">
    <source>
        <dbReference type="EMBL" id="MBK5930424.1"/>
    </source>
</evidence>
<comment type="subcellular location">
    <subcellularLocation>
        <location evidence="1">Cell outer membrane</location>
    </subcellularLocation>
</comment>
<keyword evidence="7" id="KW-1185">Reference proteome</keyword>
<comment type="caution">
    <text evidence="6">The sequence shown here is derived from an EMBL/GenBank/DDBJ whole genome shotgun (WGS) entry which is preliminary data.</text>
</comment>
<dbReference type="PRINTS" id="PR01021">
    <property type="entry name" value="OMPADOMAIN"/>
</dbReference>
<reference evidence="6" key="1">
    <citation type="submission" date="2017-05" db="EMBL/GenBank/DDBJ databases">
        <authorList>
            <person name="Imhoff J.F."/>
            <person name="Rahn T."/>
            <person name="Kuenzel S."/>
            <person name="Neulinger S.C."/>
        </authorList>
    </citation>
    <scope>NUCLEOTIDE SEQUENCE</scope>
    <source>
        <strain evidence="6">DSM 4395</strain>
    </source>
</reference>
<reference evidence="6" key="2">
    <citation type="journal article" date="2020" name="Microorganisms">
        <title>Osmotic Adaptation and Compatible Solute Biosynthesis of Phototrophic Bacteria as Revealed from Genome Analyses.</title>
        <authorList>
            <person name="Imhoff J.F."/>
            <person name="Rahn T."/>
            <person name="Kunzel S."/>
            <person name="Keller A."/>
            <person name="Neulinger S.C."/>
        </authorList>
    </citation>
    <scope>NUCLEOTIDE SEQUENCE</scope>
    <source>
        <strain evidence="6">DSM 4395</strain>
    </source>
</reference>
<evidence type="ECO:0000259" key="5">
    <source>
        <dbReference type="PROSITE" id="PS51123"/>
    </source>
</evidence>
<protein>
    <recommendedName>
        <fullName evidence="5">OmpA-like domain-containing protein</fullName>
    </recommendedName>
</protein>
<dbReference type="PANTHER" id="PTHR30329">
    <property type="entry name" value="STATOR ELEMENT OF FLAGELLAR MOTOR COMPLEX"/>
    <property type="match status" value="1"/>
</dbReference>
<dbReference type="PROSITE" id="PS51123">
    <property type="entry name" value="OMPA_2"/>
    <property type="match status" value="1"/>
</dbReference>
<proteinExistence type="predicted"/>
<dbReference type="InterPro" id="IPR036737">
    <property type="entry name" value="OmpA-like_sf"/>
</dbReference>
<evidence type="ECO:0000256" key="4">
    <source>
        <dbReference type="PROSITE-ProRule" id="PRU00473"/>
    </source>
</evidence>
<sequence length="126" mass="13909">MYSRPVANRPTSRCWTFANSRAICFASDSAILPTTNLPTLDRVAAWLEDRPELSVRIEGHTDSLGRPEINQPLSLQRAEAVRQALIERGLAAERVVAHGAGSTQPIADNATAAGRRQNRRVEIYLM</sequence>
<dbReference type="SUPFAM" id="SSF103088">
    <property type="entry name" value="OmpA-like"/>
    <property type="match status" value="1"/>
</dbReference>